<name>A0AAW1TSL9_9CUCU</name>
<dbReference type="EMBL" id="JARQZJ010000005">
    <property type="protein sequence ID" value="KAK9871312.1"/>
    <property type="molecule type" value="Genomic_DNA"/>
</dbReference>
<protein>
    <submittedName>
        <fullName evidence="1">Uncharacterized protein</fullName>
    </submittedName>
</protein>
<evidence type="ECO:0000313" key="2">
    <source>
        <dbReference type="Proteomes" id="UP001431783"/>
    </source>
</evidence>
<dbReference type="AlphaFoldDB" id="A0AAW1TSL9"/>
<evidence type="ECO:0000313" key="1">
    <source>
        <dbReference type="EMBL" id="KAK9871312.1"/>
    </source>
</evidence>
<organism evidence="1 2">
    <name type="scientific">Henosepilachna vigintioctopunctata</name>
    <dbReference type="NCBI Taxonomy" id="420089"/>
    <lineage>
        <taxon>Eukaryota</taxon>
        <taxon>Metazoa</taxon>
        <taxon>Ecdysozoa</taxon>
        <taxon>Arthropoda</taxon>
        <taxon>Hexapoda</taxon>
        <taxon>Insecta</taxon>
        <taxon>Pterygota</taxon>
        <taxon>Neoptera</taxon>
        <taxon>Endopterygota</taxon>
        <taxon>Coleoptera</taxon>
        <taxon>Polyphaga</taxon>
        <taxon>Cucujiformia</taxon>
        <taxon>Coccinelloidea</taxon>
        <taxon>Coccinellidae</taxon>
        <taxon>Epilachninae</taxon>
        <taxon>Epilachnini</taxon>
        <taxon>Henosepilachna</taxon>
    </lineage>
</organism>
<reference evidence="1 2" key="1">
    <citation type="submission" date="2023-03" db="EMBL/GenBank/DDBJ databases">
        <title>Genome insight into feeding habits of ladybird beetles.</title>
        <authorList>
            <person name="Li H.-S."/>
            <person name="Huang Y.-H."/>
            <person name="Pang H."/>
        </authorList>
    </citation>
    <scope>NUCLEOTIDE SEQUENCE [LARGE SCALE GENOMIC DNA]</scope>
    <source>
        <strain evidence="1">SYSU_2023b</strain>
        <tissue evidence="1">Whole body</tissue>
    </source>
</reference>
<gene>
    <name evidence="1" type="ORF">WA026_011580</name>
</gene>
<sequence length="94" mass="10783">MIEFVARVKRFDKISERDRKDKISKICGNDEPVLNVFAYVSTQENSEFISDIATIFKIFQQIERVKPVSGVGSGGYYFVSLVLPKMRIFRSINA</sequence>
<accession>A0AAW1TSL9</accession>
<keyword evidence="2" id="KW-1185">Reference proteome</keyword>
<comment type="caution">
    <text evidence="1">The sequence shown here is derived from an EMBL/GenBank/DDBJ whole genome shotgun (WGS) entry which is preliminary data.</text>
</comment>
<dbReference type="Proteomes" id="UP001431783">
    <property type="component" value="Unassembled WGS sequence"/>
</dbReference>
<proteinExistence type="predicted"/>